<name>A0A2H3DD41_ARMGA</name>
<keyword evidence="2" id="KW-1185">Reference proteome</keyword>
<dbReference type="AlphaFoldDB" id="A0A2H3DD41"/>
<dbReference type="InParanoid" id="A0A2H3DD41"/>
<evidence type="ECO:0000313" key="2">
    <source>
        <dbReference type="Proteomes" id="UP000217790"/>
    </source>
</evidence>
<accession>A0A2H3DD41</accession>
<dbReference type="OrthoDB" id="3034442at2759"/>
<proteinExistence type="predicted"/>
<dbReference type="EMBL" id="KZ293686">
    <property type="protein sequence ID" value="PBK86163.1"/>
    <property type="molecule type" value="Genomic_DNA"/>
</dbReference>
<reference evidence="2" key="1">
    <citation type="journal article" date="2017" name="Nat. Ecol. Evol.">
        <title>Genome expansion and lineage-specific genetic innovations in the forest pathogenic fungi Armillaria.</title>
        <authorList>
            <person name="Sipos G."/>
            <person name="Prasanna A.N."/>
            <person name="Walter M.C."/>
            <person name="O'Connor E."/>
            <person name="Balint B."/>
            <person name="Krizsan K."/>
            <person name="Kiss B."/>
            <person name="Hess J."/>
            <person name="Varga T."/>
            <person name="Slot J."/>
            <person name="Riley R."/>
            <person name="Boka B."/>
            <person name="Rigling D."/>
            <person name="Barry K."/>
            <person name="Lee J."/>
            <person name="Mihaltcheva S."/>
            <person name="LaButti K."/>
            <person name="Lipzen A."/>
            <person name="Waldron R."/>
            <person name="Moloney N.M."/>
            <person name="Sperisen C."/>
            <person name="Kredics L."/>
            <person name="Vagvoelgyi C."/>
            <person name="Patrignani A."/>
            <person name="Fitzpatrick D."/>
            <person name="Nagy I."/>
            <person name="Doyle S."/>
            <person name="Anderson J.B."/>
            <person name="Grigoriev I.V."/>
            <person name="Gueldener U."/>
            <person name="Muensterkoetter M."/>
            <person name="Nagy L.G."/>
        </authorList>
    </citation>
    <scope>NUCLEOTIDE SEQUENCE [LARGE SCALE GENOMIC DNA]</scope>
    <source>
        <strain evidence="2">Ar21-2</strain>
    </source>
</reference>
<dbReference type="Proteomes" id="UP000217790">
    <property type="component" value="Unassembled WGS sequence"/>
</dbReference>
<evidence type="ECO:0000313" key="1">
    <source>
        <dbReference type="EMBL" id="PBK86163.1"/>
    </source>
</evidence>
<gene>
    <name evidence="1" type="ORF">ARMGADRAFT_1169300</name>
</gene>
<organism evidence="1 2">
    <name type="scientific">Armillaria gallica</name>
    <name type="common">Bulbous honey fungus</name>
    <name type="synonym">Armillaria bulbosa</name>
    <dbReference type="NCBI Taxonomy" id="47427"/>
    <lineage>
        <taxon>Eukaryota</taxon>
        <taxon>Fungi</taxon>
        <taxon>Dikarya</taxon>
        <taxon>Basidiomycota</taxon>
        <taxon>Agaricomycotina</taxon>
        <taxon>Agaricomycetes</taxon>
        <taxon>Agaricomycetidae</taxon>
        <taxon>Agaricales</taxon>
        <taxon>Marasmiineae</taxon>
        <taxon>Physalacriaceae</taxon>
        <taxon>Armillaria</taxon>
    </lineage>
</organism>
<sequence>MRKSETTFIGLSVYEIKFIPGRQRKWRPTASKGIWSVLTIWGFTRGHKCSEWSVKDAMFTGVMLNADPESEAGVAVSLSQRVVLLHLNNNEFLHEIHSFDTDLRAVCFTSDIIALDDDAPKTLIYNWRTEELVFTLNPILIIRARSTTLYDFTFTRIATHSFGWVDGASVTPKSILIRSQSDNPRANEVSSRCGPLRCTDVILGKRANAVSISPRDPTPVSQWEEHDGLRIREVCMNTLNDWTAFDCDEDLGRFPLRRGLGKSRWNRIAGFARQMGMIVQR</sequence>
<dbReference type="STRING" id="47427.A0A2H3DD41"/>
<protein>
    <submittedName>
        <fullName evidence="1">Uncharacterized protein</fullName>
    </submittedName>
</protein>